<dbReference type="Proteomes" id="UP000317039">
    <property type="component" value="Chromosome"/>
</dbReference>
<keyword evidence="2 5" id="KW-0812">Transmembrane</keyword>
<feature type="transmembrane region" description="Helical" evidence="5">
    <location>
        <begin position="6"/>
        <end position="24"/>
    </location>
</feature>
<dbReference type="InterPro" id="IPR032808">
    <property type="entry name" value="DoxX"/>
</dbReference>
<evidence type="ECO:0000256" key="3">
    <source>
        <dbReference type="ARBA" id="ARBA00022989"/>
    </source>
</evidence>
<dbReference type="GO" id="GO:0016020">
    <property type="term" value="C:membrane"/>
    <property type="evidence" value="ECO:0007669"/>
    <property type="project" value="UniProtKB-SubCell"/>
</dbReference>
<evidence type="ECO:0000313" key="7">
    <source>
        <dbReference type="Proteomes" id="UP000317039"/>
    </source>
</evidence>
<keyword evidence="3 5" id="KW-1133">Transmembrane helix</keyword>
<dbReference type="Pfam" id="PF13564">
    <property type="entry name" value="DoxX_2"/>
    <property type="match status" value="1"/>
</dbReference>
<evidence type="ECO:0000256" key="5">
    <source>
        <dbReference type="SAM" id="Phobius"/>
    </source>
</evidence>
<proteinExistence type="predicted"/>
<comment type="subcellular location">
    <subcellularLocation>
        <location evidence="1">Membrane</location>
        <topology evidence="1">Multi-pass membrane protein</topology>
    </subcellularLocation>
</comment>
<feature type="transmembrane region" description="Helical" evidence="5">
    <location>
        <begin position="141"/>
        <end position="159"/>
    </location>
</feature>
<evidence type="ECO:0000256" key="2">
    <source>
        <dbReference type="ARBA" id="ARBA00022692"/>
    </source>
</evidence>
<evidence type="ECO:0000313" key="6">
    <source>
        <dbReference type="EMBL" id="QDP78926.1"/>
    </source>
</evidence>
<name>A0A516NJ53_9NOCA</name>
<organism evidence="6 7">
    <name type="scientific">Nocardia otitidiscaviarum</name>
    <dbReference type="NCBI Taxonomy" id="1823"/>
    <lineage>
        <taxon>Bacteria</taxon>
        <taxon>Bacillati</taxon>
        <taxon>Actinomycetota</taxon>
        <taxon>Actinomycetes</taxon>
        <taxon>Mycobacteriales</taxon>
        <taxon>Nocardiaceae</taxon>
        <taxon>Nocardia</taxon>
    </lineage>
</organism>
<reference evidence="6 7" key="1">
    <citation type="submission" date="2019-07" db="EMBL/GenBank/DDBJ databases">
        <title>Complete Genome Sequence and Methylome Analysis of Nocardia otitidis-caviarum NEB252.</title>
        <authorList>
            <person name="Fomenkov A."/>
            <person name="Anton B.P."/>
            <person name="Vincze T."/>
            <person name="Roberts R.J."/>
        </authorList>
    </citation>
    <scope>NUCLEOTIDE SEQUENCE [LARGE SCALE GENOMIC DNA]</scope>
    <source>
        <strain evidence="6 7">NEB252</strain>
    </source>
</reference>
<protein>
    <submittedName>
        <fullName evidence="6">DoxX family membrane protein</fullName>
    </submittedName>
</protein>
<dbReference type="EMBL" id="CP041695">
    <property type="protein sequence ID" value="QDP78926.1"/>
    <property type="molecule type" value="Genomic_DNA"/>
</dbReference>
<evidence type="ECO:0000256" key="4">
    <source>
        <dbReference type="ARBA" id="ARBA00023136"/>
    </source>
</evidence>
<dbReference type="PANTHER" id="PTHR36974:SF1">
    <property type="entry name" value="DOXX FAMILY MEMBRANE PROTEIN"/>
    <property type="match status" value="1"/>
</dbReference>
<gene>
    <name evidence="6" type="ORF">FOH10_09430</name>
</gene>
<feature type="transmembrane region" description="Helical" evidence="5">
    <location>
        <begin position="70"/>
        <end position="93"/>
    </location>
</feature>
<keyword evidence="4 5" id="KW-0472">Membrane</keyword>
<dbReference type="PANTHER" id="PTHR36974">
    <property type="entry name" value="MEMBRANE PROTEIN-RELATED"/>
    <property type="match status" value="1"/>
</dbReference>
<dbReference type="KEGG" id="nod:FOH10_09430"/>
<evidence type="ECO:0000256" key="1">
    <source>
        <dbReference type="ARBA" id="ARBA00004141"/>
    </source>
</evidence>
<feature type="transmembrane region" description="Helical" evidence="5">
    <location>
        <begin position="31"/>
        <end position="50"/>
    </location>
</feature>
<feature type="transmembrane region" description="Helical" evidence="5">
    <location>
        <begin position="100"/>
        <end position="121"/>
    </location>
</feature>
<accession>A0A516NJ53</accession>
<dbReference type="AlphaFoldDB" id="A0A516NJ53"/>
<dbReference type="GeneID" id="80332614"/>
<dbReference type="RefSeq" id="WP_143980418.1">
    <property type="nucleotide sequence ID" value="NZ_CP041695.1"/>
</dbReference>
<sequence>MFGTLMLMVVPTLAFRLLGALGVRRFSTWRVSFAHGLAVLLMFTGAAHFAPDSIDVMPSHDDLTTMVPSALPFPGALVYVTGVLELLGALGLIVTRTRRVAGIGLAVLFVLMTPANIYVAVNDIPLNGDPATPLWFRLPEQIVYIAVALWAAGVAVPLIRARRAPAAPALSR</sequence>